<comment type="caution">
    <text evidence="7">The sequence shown here is derived from an EMBL/GenBank/DDBJ whole genome shotgun (WGS) entry which is preliminary data.</text>
</comment>
<organism evidence="7 8">
    <name type="scientific">Azoarcus indigens</name>
    <dbReference type="NCBI Taxonomy" id="29545"/>
    <lineage>
        <taxon>Bacteria</taxon>
        <taxon>Pseudomonadati</taxon>
        <taxon>Pseudomonadota</taxon>
        <taxon>Betaproteobacteria</taxon>
        <taxon>Rhodocyclales</taxon>
        <taxon>Zoogloeaceae</taxon>
        <taxon>Azoarcus</taxon>
    </lineage>
</organism>
<comment type="similarity">
    <text evidence="2">Belongs to the nitroreductase family.</text>
</comment>
<dbReference type="EMBL" id="SNVV01000001">
    <property type="protein sequence ID" value="TDN57187.1"/>
    <property type="molecule type" value="Genomic_DNA"/>
</dbReference>
<dbReference type="AlphaFoldDB" id="A0A4R6EIB2"/>
<evidence type="ECO:0000259" key="6">
    <source>
        <dbReference type="Pfam" id="PF00881"/>
    </source>
</evidence>
<keyword evidence="4" id="KW-0288">FMN</keyword>
<evidence type="ECO:0000256" key="3">
    <source>
        <dbReference type="ARBA" id="ARBA00022630"/>
    </source>
</evidence>
<evidence type="ECO:0000256" key="2">
    <source>
        <dbReference type="ARBA" id="ARBA00007118"/>
    </source>
</evidence>
<evidence type="ECO:0000256" key="1">
    <source>
        <dbReference type="ARBA" id="ARBA00001917"/>
    </source>
</evidence>
<gene>
    <name evidence="7" type="ORF">C7389_101573</name>
</gene>
<dbReference type="GO" id="GO:0016491">
    <property type="term" value="F:oxidoreductase activity"/>
    <property type="evidence" value="ECO:0007669"/>
    <property type="project" value="UniProtKB-KW"/>
</dbReference>
<accession>A0A4R6EIB2</accession>
<name>A0A4R6EIB2_9RHOO</name>
<keyword evidence="5" id="KW-0560">Oxidoreductase</keyword>
<sequence>MTADPKASGMTVRDAILGRRSVRGFRPEPVARELLLDILRVASRSPSGTNLQPWKVHVCTGARKDALSERLVAAHDAGGEGHEEEYPIYPAEWREPYLSRRRALGLGLYSLLGIGRDDKAARHAHFARNYRFFGAPVALFFTMDRDMEQGSWLDMGMFMQNVMLAARAHGLETCPQQAFVRYHRIVCEVLEIPPGERMLCGMALGYPDETEPANRLHTERAPVEDFVRFVE</sequence>
<reference evidence="7 8" key="1">
    <citation type="submission" date="2019-03" db="EMBL/GenBank/DDBJ databases">
        <title>Genomic Encyclopedia of Type Strains, Phase IV (KMG-IV): sequencing the most valuable type-strain genomes for metagenomic binning, comparative biology and taxonomic classification.</title>
        <authorList>
            <person name="Goeker M."/>
        </authorList>
    </citation>
    <scope>NUCLEOTIDE SEQUENCE [LARGE SCALE GENOMIC DNA]</scope>
    <source>
        <strain evidence="7 8">DSM 12121</strain>
    </source>
</reference>
<protein>
    <submittedName>
        <fullName evidence="7">Nitroreductase</fullName>
    </submittedName>
</protein>
<dbReference type="PANTHER" id="PTHR43673">
    <property type="entry name" value="NAD(P)H NITROREDUCTASE YDGI-RELATED"/>
    <property type="match status" value="1"/>
</dbReference>
<evidence type="ECO:0000313" key="7">
    <source>
        <dbReference type="EMBL" id="TDN57187.1"/>
    </source>
</evidence>
<comment type="cofactor">
    <cofactor evidence="1">
        <name>FMN</name>
        <dbReference type="ChEBI" id="CHEBI:58210"/>
    </cofactor>
</comment>
<dbReference type="SUPFAM" id="SSF55469">
    <property type="entry name" value="FMN-dependent nitroreductase-like"/>
    <property type="match status" value="1"/>
</dbReference>
<dbReference type="RefSeq" id="WP_133588121.1">
    <property type="nucleotide sequence ID" value="NZ_SNVV01000001.1"/>
</dbReference>
<feature type="domain" description="Nitroreductase" evidence="6">
    <location>
        <begin position="16"/>
        <end position="206"/>
    </location>
</feature>
<dbReference type="CDD" id="cd02136">
    <property type="entry name" value="PnbA_NfnB-like"/>
    <property type="match status" value="1"/>
</dbReference>
<dbReference type="PANTHER" id="PTHR43673:SF2">
    <property type="entry name" value="NITROREDUCTASE"/>
    <property type="match status" value="1"/>
</dbReference>
<dbReference type="OrthoDB" id="9773807at2"/>
<evidence type="ECO:0000256" key="5">
    <source>
        <dbReference type="ARBA" id="ARBA00023002"/>
    </source>
</evidence>
<dbReference type="Pfam" id="PF00881">
    <property type="entry name" value="Nitroreductase"/>
    <property type="match status" value="1"/>
</dbReference>
<proteinExistence type="inferred from homology"/>
<evidence type="ECO:0000256" key="4">
    <source>
        <dbReference type="ARBA" id="ARBA00022643"/>
    </source>
</evidence>
<dbReference type="InterPro" id="IPR000415">
    <property type="entry name" value="Nitroreductase-like"/>
</dbReference>
<keyword evidence="8" id="KW-1185">Reference proteome</keyword>
<keyword evidence="3" id="KW-0285">Flavoprotein</keyword>
<dbReference type="InterPro" id="IPR029479">
    <property type="entry name" value="Nitroreductase"/>
</dbReference>
<dbReference type="Proteomes" id="UP000295129">
    <property type="component" value="Unassembled WGS sequence"/>
</dbReference>
<evidence type="ECO:0000313" key="8">
    <source>
        <dbReference type="Proteomes" id="UP000295129"/>
    </source>
</evidence>
<dbReference type="Gene3D" id="3.40.109.10">
    <property type="entry name" value="NADH Oxidase"/>
    <property type="match status" value="1"/>
</dbReference>